<evidence type="ECO:0000259" key="1">
    <source>
        <dbReference type="PROSITE" id="PS50240"/>
    </source>
</evidence>
<organism evidence="2 3">
    <name type="scientific">Archangium minus</name>
    <dbReference type="NCBI Taxonomy" id="83450"/>
    <lineage>
        <taxon>Bacteria</taxon>
        <taxon>Pseudomonadati</taxon>
        <taxon>Myxococcota</taxon>
        <taxon>Myxococcia</taxon>
        <taxon>Myxococcales</taxon>
        <taxon>Cystobacterineae</taxon>
        <taxon>Archangiaceae</taxon>
        <taxon>Archangium</taxon>
    </lineage>
</organism>
<dbReference type="Proteomes" id="UP001611383">
    <property type="component" value="Chromosome"/>
</dbReference>
<accession>A0ABY9WG33</accession>
<dbReference type="InterPro" id="IPR051333">
    <property type="entry name" value="CLIP_Serine_Protease"/>
</dbReference>
<dbReference type="PROSITE" id="PS00134">
    <property type="entry name" value="TRYPSIN_HIS"/>
    <property type="match status" value="1"/>
</dbReference>
<reference evidence="2 3" key="1">
    <citation type="submission" date="2019-08" db="EMBL/GenBank/DDBJ databases">
        <title>Archangium and Cystobacter genomes.</title>
        <authorList>
            <person name="Chen I.-C.K."/>
            <person name="Wielgoss S."/>
        </authorList>
    </citation>
    <scope>NUCLEOTIDE SEQUENCE [LARGE SCALE GENOMIC DNA]</scope>
    <source>
        <strain evidence="2 3">Cbm 6</strain>
    </source>
</reference>
<keyword evidence="3" id="KW-1185">Reference proteome</keyword>
<proteinExistence type="predicted"/>
<feature type="domain" description="Peptidase S1" evidence="1">
    <location>
        <begin position="12"/>
        <end position="276"/>
    </location>
</feature>
<sequence>MKKCSIVLASLLLGGGTGCSDVPSTSFVIQQRSQAIKDGRPATADRLFGTVAVLDSDGVQECSGVLISPTTVVTAAHCVVLQDGATGQIAAELGPANLQVLAGALDVRDATPAQLFRIRKVIRHPRFPVPGTFNAGDLDRAEDIALLLLETPVQTVPVVPLLPPEALDVLLLPGTPVVIAGYGARDERGRFSGTLYFAETPFQQRNATEFSAGAPGSPDSCSGDSGGPALLMVDGVPHLLGISARALHSPSGADCGDGGIYTLIPAYHRWLEENSGLAEGVEQDPGGCAVSGPGRPSDGQGLALVGVWMVSTLVAFWRRGLAFVPPKRTERSADPGASGALPAGRETVVDATLLHNHPPRSQACSSVRPPSCSPPSPAHLCFSDAEASF</sequence>
<dbReference type="InterPro" id="IPR043504">
    <property type="entry name" value="Peptidase_S1_PA_chymotrypsin"/>
</dbReference>
<dbReference type="RefSeq" id="WP_395812781.1">
    <property type="nucleotide sequence ID" value="NZ_CP043494.1"/>
</dbReference>
<dbReference type="Gene3D" id="2.40.10.10">
    <property type="entry name" value="Trypsin-like serine proteases"/>
    <property type="match status" value="1"/>
</dbReference>
<dbReference type="PANTHER" id="PTHR24260">
    <property type="match status" value="1"/>
</dbReference>
<dbReference type="InterPro" id="IPR018114">
    <property type="entry name" value="TRYPSIN_HIS"/>
</dbReference>
<dbReference type="SUPFAM" id="SSF50494">
    <property type="entry name" value="Trypsin-like serine proteases"/>
    <property type="match status" value="1"/>
</dbReference>
<dbReference type="SMART" id="SM00020">
    <property type="entry name" value="Tryp_SPc"/>
    <property type="match status" value="1"/>
</dbReference>
<dbReference type="InterPro" id="IPR001314">
    <property type="entry name" value="Peptidase_S1A"/>
</dbReference>
<protein>
    <submittedName>
        <fullName evidence="2">Trypsin-like serine protease</fullName>
    </submittedName>
</protein>
<gene>
    <name evidence="2" type="ORF">F0U60_00525</name>
</gene>
<dbReference type="InterPro" id="IPR009003">
    <property type="entry name" value="Peptidase_S1_PA"/>
</dbReference>
<dbReference type="PANTHER" id="PTHR24260:SF132">
    <property type="entry name" value="PEPTIDASE S1 DOMAIN-CONTAINING PROTEIN"/>
    <property type="match status" value="1"/>
</dbReference>
<dbReference type="InterPro" id="IPR001254">
    <property type="entry name" value="Trypsin_dom"/>
</dbReference>
<dbReference type="PRINTS" id="PR00722">
    <property type="entry name" value="CHYMOTRYPSIN"/>
</dbReference>
<evidence type="ECO:0000313" key="3">
    <source>
        <dbReference type="Proteomes" id="UP001611383"/>
    </source>
</evidence>
<dbReference type="Pfam" id="PF00089">
    <property type="entry name" value="Trypsin"/>
    <property type="match status" value="1"/>
</dbReference>
<evidence type="ECO:0000313" key="2">
    <source>
        <dbReference type="EMBL" id="WNG42749.1"/>
    </source>
</evidence>
<name>A0ABY9WG33_9BACT</name>
<dbReference type="PROSITE" id="PS50240">
    <property type="entry name" value="TRYPSIN_DOM"/>
    <property type="match status" value="1"/>
</dbReference>
<dbReference type="EMBL" id="CP043494">
    <property type="protein sequence ID" value="WNG42749.1"/>
    <property type="molecule type" value="Genomic_DNA"/>
</dbReference>
<dbReference type="PROSITE" id="PS51257">
    <property type="entry name" value="PROKAR_LIPOPROTEIN"/>
    <property type="match status" value="1"/>
</dbReference>